<dbReference type="GO" id="GO:1990904">
    <property type="term" value="C:ribonucleoprotein complex"/>
    <property type="evidence" value="ECO:0007669"/>
    <property type="project" value="UniProtKB-KW"/>
</dbReference>
<dbReference type="InterPro" id="IPR036390">
    <property type="entry name" value="WH_DNA-bd_sf"/>
</dbReference>
<dbReference type="InterPro" id="IPR001266">
    <property type="entry name" value="Ribosomal_eS19"/>
</dbReference>
<gene>
    <name evidence="5" type="ORF">IFM89_015876</name>
</gene>
<reference evidence="5 6" key="1">
    <citation type="submission" date="2020-10" db="EMBL/GenBank/DDBJ databases">
        <title>The Coptis chinensis genome and diversification of protoberbering-type alkaloids.</title>
        <authorList>
            <person name="Wang B."/>
            <person name="Shu S."/>
            <person name="Song C."/>
            <person name="Liu Y."/>
        </authorList>
    </citation>
    <scope>NUCLEOTIDE SEQUENCE [LARGE SCALE GENOMIC DNA]</scope>
    <source>
        <strain evidence="5">HL-2020</strain>
        <tissue evidence="5">Leaf</tissue>
    </source>
</reference>
<dbReference type="Pfam" id="PF01090">
    <property type="entry name" value="Ribosomal_S19e"/>
    <property type="match status" value="1"/>
</dbReference>
<dbReference type="Proteomes" id="UP000631114">
    <property type="component" value="Unassembled WGS sequence"/>
</dbReference>
<evidence type="ECO:0000256" key="3">
    <source>
        <dbReference type="ARBA" id="ARBA00023274"/>
    </source>
</evidence>
<proteinExistence type="inferred from homology"/>
<protein>
    <recommendedName>
        <fullName evidence="7">40S ribosomal protein S19</fullName>
    </recommendedName>
</protein>
<keyword evidence="6" id="KW-1185">Reference proteome</keyword>
<sequence>MAVGLSFSDYEGIGFCGYEKMGFSRDQNRTISLVWRAVGGGGGEERAAGERERRKKKTCCGAIARNILHRLQDMKIVNVDPKGGRVITSTGRRDLDQVARRIVVPGFLLLLHDWNLSFFYILSFVEGFVGPF</sequence>
<comment type="similarity">
    <text evidence="1">Belongs to the eukaryotic ribosomal protein eS19 family.</text>
</comment>
<comment type="caution">
    <text evidence="5">The sequence shown here is derived from an EMBL/GenBank/DDBJ whole genome shotgun (WGS) entry which is preliminary data.</text>
</comment>
<evidence type="ECO:0000256" key="2">
    <source>
        <dbReference type="ARBA" id="ARBA00022980"/>
    </source>
</evidence>
<organism evidence="5 6">
    <name type="scientific">Coptis chinensis</name>
    <dbReference type="NCBI Taxonomy" id="261450"/>
    <lineage>
        <taxon>Eukaryota</taxon>
        <taxon>Viridiplantae</taxon>
        <taxon>Streptophyta</taxon>
        <taxon>Embryophyta</taxon>
        <taxon>Tracheophyta</taxon>
        <taxon>Spermatophyta</taxon>
        <taxon>Magnoliopsida</taxon>
        <taxon>Ranunculales</taxon>
        <taxon>Ranunculaceae</taxon>
        <taxon>Coptidoideae</taxon>
        <taxon>Coptis</taxon>
    </lineage>
</organism>
<dbReference type="GO" id="GO:0006412">
    <property type="term" value="P:translation"/>
    <property type="evidence" value="ECO:0007669"/>
    <property type="project" value="InterPro"/>
</dbReference>
<dbReference type="Gene3D" id="1.10.10.10">
    <property type="entry name" value="Winged helix-like DNA-binding domain superfamily/Winged helix DNA-binding domain"/>
    <property type="match status" value="1"/>
</dbReference>
<keyword evidence="4" id="KW-0812">Transmembrane</keyword>
<dbReference type="GO" id="GO:0003735">
    <property type="term" value="F:structural constituent of ribosome"/>
    <property type="evidence" value="ECO:0007669"/>
    <property type="project" value="InterPro"/>
</dbReference>
<dbReference type="SUPFAM" id="SSF46785">
    <property type="entry name" value="Winged helix' DNA-binding domain"/>
    <property type="match status" value="1"/>
</dbReference>
<dbReference type="EMBL" id="JADFTS010000002">
    <property type="protein sequence ID" value="KAF9621054.1"/>
    <property type="molecule type" value="Genomic_DNA"/>
</dbReference>
<dbReference type="SMART" id="SM01413">
    <property type="entry name" value="Ribosomal_S19e"/>
    <property type="match status" value="1"/>
</dbReference>
<accession>A0A835MBM0</accession>
<keyword evidence="2" id="KW-0689">Ribosomal protein</keyword>
<dbReference type="InterPro" id="IPR036388">
    <property type="entry name" value="WH-like_DNA-bd_sf"/>
</dbReference>
<dbReference type="AlphaFoldDB" id="A0A835MBM0"/>
<evidence type="ECO:0000313" key="5">
    <source>
        <dbReference type="EMBL" id="KAF9621054.1"/>
    </source>
</evidence>
<dbReference type="OrthoDB" id="428974at2759"/>
<keyword evidence="4" id="KW-0472">Membrane</keyword>
<evidence type="ECO:0000256" key="1">
    <source>
        <dbReference type="ARBA" id="ARBA00010014"/>
    </source>
</evidence>
<name>A0A835MBM0_9MAGN</name>
<keyword evidence="4" id="KW-1133">Transmembrane helix</keyword>
<dbReference type="GO" id="GO:0005840">
    <property type="term" value="C:ribosome"/>
    <property type="evidence" value="ECO:0007669"/>
    <property type="project" value="UniProtKB-KW"/>
</dbReference>
<evidence type="ECO:0000256" key="4">
    <source>
        <dbReference type="SAM" id="Phobius"/>
    </source>
</evidence>
<feature type="transmembrane region" description="Helical" evidence="4">
    <location>
        <begin position="102"/>
        <end position="122"/>
    </location>
</feature>
<keyword evidence="3" id="KW-0687">Ribonucleoprotein</keyword>
<evidence type="ECO:0008006" key="7">
    <source>
        <dbReference type="Google" id="ProtNLM"/>
    </source>
</evidence>
<evidence type="ECO:0000313" key="6">
    <source>
        <dbReference type="Proteomes" id="UP000631114"/>
    </source>
</evidence>